<evidence type="ECO:0000256" key="1">
    <source>
        <dbReference type="SAM" id="MobiDB-lite"/>
    </source>
</evidence>
<protein>
    <submittedName>
        <fullName evidence="3">Uncharacterized protein</fullName>
    </submittedName>
</protein>
<sequence>MMFIRIIDTVRSVRCAWLGGMSSVSLNAWSKAFKAIYGRSPKKSTDFEIVTAVAGKKTLDDNVVQTNSSIKSRSFVKLKRSAHTCSNLMPLAKKSNCGPYKTERRSDPASVNATLAVNTAAACSTFEHRSVGLYMGRRLRCSAIESPIKVMQQPTVVDSPQKAAPLRASAALLFVDSLLPCETSDPIQDDSSSREHYEACDESAASLKRARWNGDLPLSASRKSGNDPAGQENCDAAGISDHDMDSHRKGRASKMGTSLKKRKTAVIQRRRTSANDSNYVRLNIKKKTFARVPLSAMAKRKKFHRDKFKRRI</sequence>
<dbReference type="Proteomes" id="UP000036681">
    <property type="component" value="Unplaced"/>
</dbReference>
<evidence type="ECO:0000313" key="2">
    <source>
        <dbReference type="Proteomes" id="UP000036681"/>
    </source>
</evidence>
<feature type="region of interest" description="Disordered" evidence="1">
    <location>
        <begin position="218"/>
        <end position="272"/>
    </location>
</feature>
<evidence type="ECO:0000313" key="3">
    <source>
        <dbReference type="WBParaSite" id="ALUE_0000885001-mRNA-1"/>
    </source>
</evidence>
<feature type="compositionally biased region" description="Basic residues" evidence="1">
    <location>
        <begin position="259"/>
        <end position="272"/>
    </location>
</feature>
<keyword evidence="2" id="KW-1185">Reference proteome</keyword>
<organism evidence="2 3">
    <name type="scientific">Ascaris lumbricoides</name>
    <name type="common">Giant roundworm</name>
    <dbReference type="NCBI Taxonomy" id="6252"/>
    <lineage>
        <taxon>Eukaryota</taxon>
        <taxon>Metazoa</taxon>
        <taxon>Ecdysozoa</taxon>
        <taxon>Nematoda</taxon>
        <taxon>Chromadorea</taxon>
        <taxon>Rhabditida</taxon>
        <taxon>Spirurina</taxon>
        <taxon>Ascaridomorpha</taxon>
        <taxon>Ascaridoidea</taxon>
        <taxon>Ascarididae</taxon>
        <taxon>Ascaris</taxon>
    </lineage>
</organism>
<proteinExistence type="predicted"/>
<dbReference type="WBParaSite" id="ALUE_0000885001-mRNA-1">
    <property type="protein sequence ID" value="ALUE_0000885001-mRNA-1"/>
    <property type="gene ID" value="ALUE_0000885001"/>
</dbReference>
<reference evidence="3" key="1">
    <citation type="submission" date="2017-02" db="UniProtKB">
        <authorList>
            <consortium name="WormBaseParasite"/>
        </authorList>
    </citation>
    <scope>IDENTIFICATION</scope>
</reference>
<accession>A0A0M3HZ15</accession>
<dbReference type="AlphaFoldDB" id="A0A0M3HZ15"/>
<name>A0A0M3HZ15_ASCLU</name>